<dbReference type="CDD" id="cd00293">
    <property type="entry name" value="USP-like"/>
    <property type="match status" value="1"/>
</dbReference>
<evidence type="ECO:0000259" key="2">
    <source>
        <dbReference type="Pfam" id="PF00582"/>
    </source>
</evidence>
<comment type="caution">
    <text evidence="3">The sequence shown here is derived from an EMBL/GenBank/DDBJ whole genome shotgun (WGS) entry which is preliminary data.</text>
</comment>
<evidence type="ECO:0000256" key="1">
    <source>
        <dbReference type="ARBA" id="ARBA00008791"/>
    </source>
</evidence>
<comment type="similarity">
    <text evidence="1">Belongs to the universal stress protein A family.</text>
</comment>
<evidence type="ECO:0000313" key="4">
    <source>
        <dbReference type="Proteomes" id="UP000450000"/>
    </source>
</evidence>
<dbReference type="EMBL" id="WBOF01000002">
    <property type="protein sequence ID" value="MQS16239.1"/>
    <property type="molecule type" value="Genomic_DNA"/>
</dbReference>
<gene>
    <name evidence="3" type="ORF">F7Q99_29450</name>
</gene>
<accession>A0A6N7L073</accession>
<protein>
    <submittedName>
        <fullName evidence="3">Universal stress protein</fullName>
    </submittedName>
</protein>
<dbReference type="InterPro" id="IPR006015">
    <property type="entry name" value="Universal_stress_UspA"/>
</dbReference>
<dbReference type="RefSeq" id="WP_326847315.1">
    <property type="nucleotide sequence ID" value="NZ_WBOF01000002.1"/>
</dbReference>
<dbReference type="Proteomes" id="UP000450000">
    <property type="component" value="Unassembled WGS sequence"/>
</dbReference>
<sequence length="148" mass="15382">MSEQTGPEQRIVVGVDGSPASVDALRWAVGQARMQGAVVEALIAWQHPVATGWTVPIEAYEDLPGLARKVLDDSVREVTGSGAPVGIRTRVQEGGAAACLLEAAHGAELLVVGSRGHEGFAGALLGSVGQHCVQHAPCPVIVVRHRND</sequence>
<reference evidence="3 4" key="1">
    <citation type="submission" date="2019-09" db="EMBL/GenBank/DDBJ databases">
        <title>Genome Sequences of Streptomyces kaniharaensis ATCC 21070.</title>
        <authorList>
            <person name="Zhu W."/>
            <person name="De Crecy-Lagard V."/>
            <person name="Richards N.G."/>
        </authorList>
    </citation>
    <scope>NUCLEOTIDE SEQUENCE [LARGE SCALE GENOMIC DNA]</scope>
    <source>
        <strain evidence="3 4">SF-557</strain>
    </source>
</reference>
<dbReference type="PANTHER" id="PTHR46553:SF3">
    <property type="entry name" value="ADENINE NUCLEOTIDE ALPHA HYDROLASES-LIKE SUPERFAMILY PROTEIN"/>
    <property type="match status" value="1"/>
</dbReference>
<feature type="domain" description="UspA" evidence="2">
    <location>
        <begin position="9"/>
        <end position="144"/>
    </location>
</feature>
<dbReference type="InterPro" id="IPR014729">
    <property type="entry name" value="Rossmann-like_a/b/a_fold"/>
</dbReference>
<proteinExistence type="inferred from homology"/>
<name>A0A6N7L073_9ACTN</name>
<dbReference type="Gene3D" id="3.40.50.620">
    <property type="entry name" value="HUPs"/>
    <property type="match status" value="1"/>
</dbReference>
<dbReference type="PRINTS" id="PR01438">
    <property type="entry name" value="UNVRSLSTRESS"/>
</dbReference>
<keyword evidence="4" id="KW-1185">Reference proteome</keyword>
<evidence type="ECO:0000313" key="3">
    <source>
        <dbReference type="EMBL" id="MQS16239.1"/>
    </source>
</evidence>
<dbReference type="SUPFAM" id="SSF52402">
    <property type="entry name" value="Adenine nucleotide alpha hydrolases-like"/>
    <property type="match status" value="1"/>
</dbReference>
<dbReference type="InterPro" id="IPR006016">
    <property type="entry name" value="UspA"/>
</dbReference>
<dbReference type="Pfam" id="PF00582">
    <property type="entry name" value="Usp"/>
    <property type="match status" value="1"/>
</dbReference>
<dbReference type="PANTHER" id="PTHR46553">
    <property type="entry name" value="ADENINE NUCLEOTIDE ALPHA HYDROLASES-LIKE SUPERFAMILY PROTEIN"/>
    <property type="match status" value="1"/>
</dbReference>
<dbReference type="AlphaFoldDB" id="A0A6N7L073"/>
<organism evidence="3 4">
    <name type="scientific">Streptomyces kaniharaensis</name>
    <dbReference type="NCBI Taxonomy" id="212423"/>
    <lineage>
        <taxon>Bacteria</taxon>
        <taxon>Bacillati</taxon>
        <taxon>Actinomycetota</taxon>
        <taxon>Actinomycetes</taxon>
        <taxon>Kitasatosporales</taxon>
        <taxon>Streptomycetaceae</taxon>
        <taxon>Streptomyces</taxon>
    </lineage>
</organism>